<evidence type="ECO:0008006" key="4">
    <source>
        <dbReference type="Google" id="ProtNLM"/>
    </source>
</evidence>
<keyword evidence="3" id="KW-1185">Reference proteome</keyword>
<proteinExistence type="predicted"/>
<sequence length="115" mass="12943">MRPIMLLHHVTCIVAHMIACFPLAAGFGWYFLGVISLEFGSGVCNIFCFGWPWYPLTTYLYFAGMTISNLLACYCAYHWVQTVQSRSGRLIGIVITGVLTVMRQREAHRAFAVST</sequence>
<evidence type="ECO:0000313" key="3">
    <source>
        <dbReference type="Proteomes" id="UP000037460"/>
    </source>
</evidence>
<organism evidence="2 3">
    <name type="scientific">Chrysochromulina tobinii</name>
    <dbReference type="NCBI Taxonomy" id="1460289"/>
    <lineage>
        <taxon>Eukaryota</taxon>
        <taxon>Haptista</taxon>
        <taxon>Haptophyta</taxon>
        <taxon>Prymnesiophyceae</taxon>
        <taxon>Prymnesiales</taxon>
        <taxon>Chrysochromulinaceae</taxon>
        <taxon>Chrysochromulina</taxon>
    </lineage>
</organism>
<name>A0A0M0KBG3_9EUKA</name>
<comment type="caution">
    <text evidence="2">The sequence shown here is derived from an EMBL/GenBank/DDBJ whole genome shotgun (WGS) entry which is preliminary data.</text>
</comment>
<feature type="transmembrane region" description="Helical" evidence="1">
    <location>
        <begin position="12"/>
        <end position="32"/>
    </location>
</feature>
<accession>A0A0M0KBG3</accession>
<reference evidence="3" key="1">
    <citation type="journal article" date="2015" name="PLoS Genet.">
        <title>Genome Sequence and Transcriptome Analyses of Chrysochromulina tobin: Metabolic Tools for Enhanced Algal Fitness in the Prominent Order Prymnesiales (Haptophyceae).</title>
        <authorList>
            <person name="Hovde B.T."/>
            <person name="Deodato C.R."/>
            <person name="Hunsperger H.M."/>
            <person name="Ryken S.A."/>
            <person name="Yost W."/>
            <person name="Jha R.K."/>
            <person name="Patterson J."/>
            <person name="Monnat R.J. Jr."/>
            <person name="Barlow S.B."/>
            <person name="Starkenburg S.R."/>
            <person name="Cattolico R.A."/>
        </authorList>
    </citation>
    <scope>NUCLEOTIDE SEQUENCE</scope>
    <source>
        <strain evidence="3">CCMP291</strain>
    </source>
</reference>
<dbReference type="Proteomes" id="UP000037460">
    <property type="component" value="Unassembled WGS sequence"/>
</dbReference>
<dbReference type="AlphaFoldDB" id="A0A0M0KBG3"/>
<evidence type="ECO:0000256" key="1">
    <source>
        <dbReference type="SAM" id="Phobius"/>
    </source>
</evidence>
<protein>
    <recommendedName>
        <fullName evidence="4">TLC domain-containing protein</fullName>
    </recommendedName>
</protein>
<keyword evidence="1" id="KW-0472">Membrane</keyword>
<gene>
    <name evidence="2" type="ORF">Ctob_014243</name>
</gene>
<dbReference type="EMBL" id="JWZX01000700">
    <property type="protein sequence ID" value="KOO35927.1"/>
    <property type="molecule type" value="Genomic_DNA"/>
</dbReference>
<keyword evidence="1" id="KW-0812">Transmembrane</keyword>
<feature type="transmembrane region" description="Helical" evidence="1">
    <location>
        <begin position="59"/>
        <end position="80"/>
    </location>
</feature>
<keyword evidence="1" id="KW-1133">Transmembrane helix</keyword>
<evidence type="ECO:0000313" key="2">
    <source>
        <dbReference type="EMBL" id="KOO35927.1"/>
    </source>
</evidence>